<name>A0A8E2JLN1_9PEZI</name>
<keyword evidence="1" id="KW-1133">Transmembrane helix</keyword>
<organism evidence="2 3">
    <name type="scientific">Glonium stellatum</name>
    <dbReference type="NCBI Taxonomy" id="574774"/>
    <lineage>
        <taxon>Eukaryota</taxon>
        <taxon>Fungi</taxon>
        <taxon>Dikarya</taxon>
        <taxon>Ascomycota</taxon>
        <taxon>Pezizomycotina</taxon>
        <taxon>Dothideomycetes</taxon>
        <taxon>Pleosporomycetidae</taxon>
        <taxon>Gloniales</taxon>
        <taxon>Gloniaceae</taxon>
        <taxon>Glonium</taxon>
    </lineage>
</organism>
<feature type="transmembrane region" description="Helical" evidence="1">
    <location>
        <begin position="6"/>
        <end position="25"/>
    </location>
</feature>
<reference evidence="2 3" key="1">
    <citation type="journal article" date="2016" name="Nat. Commun.">
        <title>Ectomycorrhizal ecology is imprinted in the genome of the dominant symbiotic fungus Cenococcum geophilum.</title>
        <authorList>
            <consortium name="DOE Joint Genome Institute"/>
            <person name="Peter M."/>
            <person name="Kohler A."/>
            <person name="Ohm R.A."/>
            <person name="Kuo A."/>
            <person name="Krutzmann J."/>
            <person name="Morin E."/>
            <person name="Arend M."/>
            <person name="Barry K.W."/>
            <person name="Binder M."/>
            <person name="Choi C."/>
            <person name="Clum A."/>
            <person name="Copeland A."/>
            <person name="Grisel N."/>
            <person name="Haridas S."/>
            <person name="Kipfer T."/>
            <person name="LaButti K."/>
            <person name="Lindquist E."/>
            <person name="Lipzen A."/>
            <person name="Maire R."/>
            <person name="Meier B."/>
            <person name="Mihaltcheva S."/>
            <person name="Molinier V."/>
            <person name="Murat C."/>
            <person name="Poggeler S."/>
            <person name="Quandt C.A."/>
            <person name="Sperisen C."/>
            <person name="Tritt A."/>
            <person name="Tisserant E."/>
            <person name="Crous P.W."/>
            <person name="Henrissat B."/>
            <person name="Nehls U."/>
            <person name="Egli S."/>
            <person name="Spatafora J.W."/>
            <person name="Grigoriev I.V."/>
            <person name="Martin F.M."/>
        </authorList>
    </citation>
    <scope>NUCLEOTIDE SEQUENCE [LARGE SCALE GENOMIC DNA]</scope>
    <source>
        <strain evidence="2 3">CBS 207.34</strain>
    </source>
</reference>
<evidence type="ECO:0008006" key="4">
    <source>
        <dbReference type="Google" id="ProtNLM"/>
    </source>
</evidence>
<dbReference type="OrthoDB" id="5817230at2759"/>
<keyword evidence="1" id="KW-0812">Transmembrane</keyword>
<evidence type="ECO:0000256" key="1">
    <source>
        <dbReference type="SAM" id="Phobius"/>
    </source>
</evidence>
<gene>
    <name evidence="2" type="ORF">AOQ84DRAFT_393312</name>
</gene>
<keyword evidence="1" id="KW-0472">Membrane</keyword>
<evidence type="ECO:0000313" key="2">
    <source>
        <dbReference type="EMBL" id="OCL01955.1"/>
    </source>
</evidence>
<protein>
    <recommendedName>
        <fullName evidence="4">Fungal N-terminal domain-containing protein</fullName>
    </recommendedName>
</protein>
<sequence length="216" mass="24192">MMDPVSIVGLAASIVNIIGMVTKFLKALNELRLRWAEADMTFILLITQLGTLKAALDQIAEWIASNLAADPHQHYQLIIDLGNALSCCKTLIALMDRHISKLKRDNLTDHPISFEDRVRIALKDGAIKDCLIHLSNQTNALNLLLAAFNCRNQSEQKALLEKKKSCKIFNQIRDDSLSLVVLYDSASFITGTTKMTGNSSKLSLKFWFDGELQCWQ</sequence>
<keyword evidence="3" id="KW-1185">Reference proteome</keyword>
<proteinExistence type="predicted"/>
<dbReference type="Proteomes" id="UP000250140">
    <property type="component" value="Unassembled WGS sequence"/>
</dbReference>
<dbReference type="EMBL" id="KV751030">
    <property type="protein sequence ID" value="OCL01955.1"/>
    <property type="molecule type" value="Genomic_DNA"/>
</dbReference>
<dbReference type="AlphaFoldDB" id="A0A8E2JLN1"/>
<accession>A0A8E2JLN1</accession>
<evidence type="ECO:0000313" key="3">
    <source>
        <dbReference type="Proteomes" id="UP000250140"/>
    </source>
</evidence>